<organism evidence="4 5">
    <name type="scientific">Pannonibacter tanglangensis</name>
    <dbReference type="NCBI Taxonomy" id="2750084"/>
    <lineage>
        <taxon>Bacteria</taxon>
        <taxon>Pseudomonadati</taxon>
        <taxon>Pseudomonadota</taxon>
        <taxon>Alphaproteobacteria</taxon>
        <taxon>Hyphomicrobiales</taxon>
        <taxon>Stappiaceae</taxon>
        <taxon>Pannonibacter</taxon>
    </lineage>
</organism>
<reference evidence="5" key="1">
    <citation type="submission" date="2020-01" db="EMBL/GenBank/DDBJ databases">
        <authorList>
            <person name="Fang Y."/>
            <person name="Sun R."/>
            <person name="Nie L."/>
            <person name="He J."/>
            <person name="Hao L."/>
            <person name="Wang L."/>
            <person name="Su S."/>
            <person name="Lv E."/>
            <person name="Zhang Z."/>
            <person name="Xie R."/>
            <person name="Liu H."/>
        </authorList>
    </citation>
    <scope>NUCLEOTIDE SEQUENCE [LARGE SCALE GENOMIC DNA]</scope>
    <source>
        <strain evidence="5">XCT-53</strain>
    </source>
</reference>
<evidence type="ECO:0000313" key="5">
    <source>
        <dbReference type="Proteomes" id="UP000586722"/>
    </source>
</evidence>
<dbReference type="CDD" id="cd07302">
    <property type="entry name" value="CHD"/>
    <property type="match status" value="1"/>
</dbReference>
<dbReference type="SMART" id="SM00304">
    <property type="entry name" value="HAMP"/>
    <property type="match status" value="1"/>
</dbReference>
<proteinExistence type="predicted"/>
<evidence type="ECO:0000313" key="4">
    <source>
        <dbReference type="EMBL" id="NBN78435.1"/>
    </source>
</evidence>
<dbReference type="PROSITE" id="PS50125">
    <property type="entry name" value="GUANYLATE_CYCLASE_2"/>
    <property type="match status" value="1"/>
</dbReference>
<feature type="domain" description="HAMP" evidence="3">
    <location>
        <begin position="341"/>
        <end position="395"/>
    </location>
</feature>
<dbReference type="InterPro" id="IPR029787">
    <property type="entry name" value="Nucleotide_cyclase"/>
</dbReference>
<protein>
    <submittedName>
        <fullName evidence="4">HAMP domain-containing protein</fullName>
    </submittedName>
</protein>
<dbReference type="EMBL" id="JAABLQ010000001">
    <property type="protein sequence ID" value="NBN78435.1"/>
    <property type="molecule type" value="Genomic_DNA"/>
</dbReference>
<dbReference type="CDD" id="cd06225">
    <property type="entry name" value="HAMP"/>
    <property type="match status" value="1"/>
</dbReference>
<name>A0A7X5J9L8_9HYPH</name>
<dbReference type="Pfam" id="PF00211">
    <property type="entry name" value="Guanylate_cyc"/>
    <property type="match status" value="1"/>
</dbReference>
<feature type="transmembrane region" description="Helical" evidence="1">
    <location>
        <begin position="20"/>
        <end position="39"/>
    </location>
</feature>
<dbReference type="GO" id="GO:0016020">
    <property type="term" value="C:membrane"/>
    <property type="evidence" value="ECO:0007669"/>
    <property type="project" value="InterPro"/>
</dbReference>
<accession>A0A7X5J9L8</accession>
<dbReference type="InterPro" id="IPR001054">
    <property type="entry name" value="A/G_cyclase"/>
</dbReference>
<dbReference type="GO" id="GO:0004016">
    <property type="term" value="F:adenylate cyclase activity"/>
    <property type="evidence" value="ECO:0007669"/>
    <property type="project" value="UniProtKB-ARBA"/>
</dbReference>
<evidence type="ECO:0000256" key="1">
    <source>
        <dbReference type="SAM" id="Phobius"/>
    </source>
</evidence>
<comment type="caution">
    <text evidence="4">The sequence shown here is derived from an EMBL/GenBank/DDBJ whole genome shotgun (WGS) entry which is preliminary data.</text>
</comment>
<dbReference type="Proteomes" id="UP000586722">
    <property type="component" value="Unassembled WGS sequence"/>
</dbReference>
<keyword evidence="1" id="KW-1133">Transmembrane helix</keyword>
<evidence type="ECO:0000259" key="2">
    <source>
        <dbReference type="PROSITE" id="PS50125"/>
    </source>
</evidence>
<sequence>MAARPRFMGLRQIPLTRVVSLGFGLLVGAAVSLVLFMMVKANVQNTFSLLNDKAILIIQSMERQVRGYLDQMEDAVVALKVLLDEDQITLSDKEGVLADLSAALAANSRITVLLITDPKGETYGVYKAPNGKLWPFRKASDVPGGVRHALPEVMPSSRPVWGPLVTNSSGVFANVTVPIVQDGKPVAYLTAATSMSSLGDAVRALDEGPDSTTFIINGEDELIVHSDQHLLLTGGSPQATLPAPVARFGDPVLAGVPTGEHFSTFQKAADLGIEVLGIEANGEDFILMRVPITGYSETPWIIGQYFRGTSVSREIRRLSGSAVVGFGAMIVAVLLAIWLGRRVARPLRDIAEQSEHVGRLALDEVTPLPRSRVKELDQVALAFNAMVIGLKAMNTYVPRSLFRKLMRLGIDRAAMAREAELTMLFSDIVGFTAVSEHLTAAETAELLNEHFGLLVEAVEGEGGTVDKFVGDGMLAFWGAPDARADHAVAAVRTAQRISQAVKTWNQQQIAAGRPAMRLRIGLHSGSVVVGNVGALDRWNYTIVGDAVNVCERLQSLGREVAPDDEVVILASDATITRLPPGCVCAPVGSHRLRGRSGDVEVWKLDADADPALLRDVDGQVAAE</sequence>
<keyword evidence="5" id="KW-1185">Reference proteome</keyword>
<dbReference type="InterPro" id="IPR050697">
    <property type="entry name" value="Adenylyl/Guanylyl_Cyclase_3/4"/>
</dbReference>
<dbReference type="InterPro" id="IPR003660">
    <property type="entry name" value="HAMP_dom"/>
</dbReference>
<dbReference type="RefSeq" id="WP_161708442.1">
    <property type="nucleotide sequence ID" value="NZ_JAABLQ010000001.1"/>
</dbReference>
<dbReference type="PANTHER" id="PTHR43081:SF1">
    <property type="entry name" value="ADENYLATE CYCLASE, TERMINAL-DIFFERENTIATION SPECIFIC"/>
    <property type="match status" value="1"/>
</dbReference>
<dbReference type="SMART" id="SM00044">
    <property type="entry name" value="CYCc"/>
    <property type="match status" value="1"/>
</dbReference>
<dbReference type="GO" id="GO:0035556">
    <property type="term" value="P:intracellular signal transduction"/>
    <property type="evidence" value="ECO:0007669"/>
    <property type="project" value="InterPro"/>
</dbReference>
<gene>
    <name evidence="4" type="ORF">GWI72_09165</name>
</gene>
<dbReference type="Pfam" id="PF00672">
    <property type="entry name" value="HAMP"/>
    <property type="match status" value="1"/>
</dbReference>
<dbReference type="Gene3D" id="3.30.450.20">
    <property type="entry name" value="PAS domain"/>
    <property type="match status" value="1"/>
</dbReference>
<dbReference type="AlphaFoldDB" id="A0A7X5J9L8"/>
<dbReference type="Gene3D" id="6.10.340.10">
    <property type="match status" value="1"/>
</dbReference>
<dbReference type="PANTHER" id="PTHR43081">
    <property type="entry name" value="ADENYLATE CYCLASE, TERMINAL-DIFFERENTIATION SPECIFIC-RELATED"/>
    <property type="match status" value="1"/>
</dbReference>
<dbReference type="Gene3D" id="3.30.70.1230">
    <property type="entry name" value="Nucleotide cyclase"/>
    <property type="match status" value="1"/>
</dbReference>
<dbReference type="GO" id="GO:0009190">
    <property type="term" value="P:cyclic nucleotide biosynthetic process"/>
    <property type="evidence" value="ECO:0007669"/>
    <property type="project" value="InterPro"/>
</dbReference>
<feature type="domain" description="Guanylate cyclase" evidence="2">
    <location>
        <begin position="422"/>
        <end position="554"/>
    </location>
</feature>
<keyword evidence="1" id="KW-0812">Transmembrane</keyword>
<feature type="transmembrane region" description="Helical" evidence="1">
    <location>
        <begin position="318"/>
        <end position="339"/>
    </location>
</feature>
<dbReference type="PROSITE" id="PS50885">
    <property type="entry name" value="HAMP"/>
    <property type="match status" value="1"/>
</dbReference>
<keyword evidence="1" id="KW-0472">Membrane</keyword>
<dbReference type="SUPFAM" id="SSF55073">
    <property type="entry name" value="Nucleotide cyclase"/>
    <property type="match status" value="1"/>
</dbReference>
<evidence type="ECO:0000259" key="3">
    <source>
        <dbReference type="PROSITE" id="PS50885"/>
    </source>
</evidence>